<dbReference type="EMBL" id="MTJN01000002">
    <property type="protein sequence ID" value="OOV06727.1"/>
    <property type="molecule type" value="Genomic_DNA"/>
</dbReference>
<keyword evidence="5" id="KW-1185">Reference proteome</keyword>
<protein>
    <submittedName>
        <fullName evidence="4">ABC transporter substrate-binding protein</fullName>
    </submittedName>
</protein>
<evidence type="ECO:0000313" key="5">
    <source>
        <dbReference type="Proteomes" id="UP000190750"/>
    </source>
</evidence>
<reference evidence="4 5" key="1">
    <citation type="submission" date="2017-01" db="EMBL/GenBank/DDBJ databases">
        <title>Genome sequencing of Rhodoferax fermentans JCM 7819.</title>
        <authorList>
            <person name="Kim Y.J."/>
            <person name="Farh M.E.-A."/>
            <person name="Yang D.-C."/>
        </authorList>
    </citation>
    <scope>NUCLEOTIDE SEQUENCE [LARGE SCALE GENOMIC DNA]</scope>
    <source>
        <strain evidence="4 5">JCM 7819</strain>
    </source>
</reference>
<proteinExistence type="predicted"/>
<dbReference type="PANTHER" id="PTHR35936">
    <property type="entry name" value="MEMBRANE-BOUND LYTIC MUREIN TRANSGLYCOSYLASE F"/>
    <property type="match status" value="1"/>
</dbReference>
<dbReference type="PANTHER" id="PTHR35936:SF17">
    <property type="entry name" value="ARGININE-BINDING EXTRACELLULAR PROTEIN ARTP"/>
    <property type="match status" value="1"/>
</dbReference>
<dbReference type="SUPFAM" id="SSF53850">
    <property type="entry name" value="Periplasmic binding protein-like II"/>
    <property type="match status" value="1"/>
</dbReference>
<feature type="chain" id="PRO_5013001329" evidence="2">
    <location>
        <begin position="28"/>
        <end position="281"/>
    </location>
</feature>
<name>A0A1T1ARN9_RHOFE</name>
<dbReference type="Gene3D" id="3.40.190.10">
    <property type="entry name" value="Periplasmic binding protein-like II"/>
    <property type="match status" value="2"/>
</dbReference>
<evidence type="ECO:0000256" key="2">
    <source>
        <dbReference type="SAM" id="SignalP"/>
    </source>
</evidence>
<dbReference type="PROSITE" id="PS51318">
    <property type="entry name" value="TAT"/>
    <property type="match status" value="1"/>
</dbReference>
<feature type="domain" description="Solute-binding protein family 3/N-terminal" evidence="3">
    <location>
        <begin position="44"/>
        <end position="267"/>
    </location>
</feature>
<gene>
    <name evidence="4" type="ORF">RF819_08315</name>
</gene>
<dbReference type="STRING" id="28066.RF819_08315"/>
<evidence type="ECO:0000256" key="1">
    <source>
        <dbReference type="ARBA" id="ARBA00022729"/>
    </source>
</evidence>
<dbReference type="OrthoDB" id="8994218at2"/>
<dbReference type="SMART" id="SM00062">
    <property type="entry name" value="PBPb"/>
    <property type="match status" value="1"/>
</dbReference>
<dbReference type="InterPro" id="IPR006311">
    <property type="entry name" value="TAT_signal"/>
</dbReference>
<comment type="caution">
    <text evidence="4">The sequence shown here is derived from an EMBL/GenBank/DDBJ whole genome shotgun (WGS) entry which is preliminary data.</text>
</comment>
<evidence type="ECO:0000259" key="3">
    <source>
        <dbReference type="SMART" id="SM00062"/>
    </source>
</evidence>
<dbReference type="Proteomes" id="UP000190750">
    <property type="component" value="Unassembled WGS sequence"/>
</dbReference>
<dbReference type="InterPro" id="IPR001638">
    <property type="entry name" value="Solute-binding_3/MltF_N"/>
</dbReference>
<keyword evidence="1 2" id="KW-0732">Signal</keyword>
<evidence type="ECO:0000313" key="4">
    <source>
        <dbReference type="EMBL" id="OOV06727.1"/>
    </source>
</evidence>
<feature type="signal peptide" evidence="2">
    <location>
        <begin position="1"/>
        <end position="27"/>
    </location>
</feature>
<organism evidence="4 5">
    <name type="scientific">Rhodoferax fermentans</name>
    <dbReference type="NCBI Taxonomy" id="28066"/>
    <lineage>
        <taxon>Bacteria</taxon>
        <taxon>Pseudomonadati</taxon>
        <taxon>Pseudomonadota</taxon>
        <taxon>Betaproteobacteria</taxon>
        <taxon>Burkholderiales</taxon>
        <taxon>Comamonadaceae</taxon>
        <taxon>Rhodoferax</taxon>
    </lineage>
</organism>
<dbReference type="RefSeq" id="WP_078364549.1">
    <property type="nucleotide sequence ID" value="NZ_MTJN01000002.1"/>
</dbReference>
<accession>A0A1T1ARN9</accession>
<dbReference type="Pfam" id="PF00497">
    <property type="entry name" value="SBP_bac_3"/>
    <property type="match status" value="1"/>
</dbReference>
<dbReference type="AlphaFoldDB" id="A0A1T1ARN9"/>
<sequence>MTTHPHRRLVLAAAALTVAALSAPAWAQAGADLSTWDRIINSKTLRIAAVAGGAPNYQKDLGTGEWSGIMIDLAKNLATKLGAKLEISETTWGNAVLDLQSNKIDIFFGLNPTPQREKVIAFSQPLFNNAYSLIAKKGFSPKTWAEMDTPAVTIAVDVGSSYDNLVTTMYTKAKILRFEKSADATLAVQTGRADVQPLVVTLSAGIVKKNPGIGQVVVPEPVKSTSTNAGLRMEPDQRWRAYVDEWIAELRRTDAINPIVLGNLDKLMNIKREEIPAIVRF</sequence>